<feature type="transmembrane region" description="Helical" evidence="1">
    <location>
        <begin position="7"/>
        <end position="38"/>
    </location>
</feature>
<dbReference type="Proteomes" id="UP000323521">
    <property type="component" value="Chromosome"/>
</dbReference>
<dbReference type="KEGG" id="fwa:DCMF_24030"/>
<organism evidence="2 3">
    <name type="scientific">Formimonas warabiya</name>
    <dbReference type="NCBI Taxonomy" id="1761012"/>
    <lineage>
        <taxon>Bacteria</taxon>
        <taxon>Bacillati</taxon>
        <taxon>Bacillota</taxon>
        <taxon>Clostridia</taxon>
        <taxon>Eubacteriales</taxon>
        <taxon>Peptococcaceae</taxon>
        <taxon>Candidatus Formimonas</taxon>
    </lineage>
</organism>
<dbReference type="InterPro" id="IPR007294">
    <property type="entry name" value="DUF401"/>
</dbReference>
<keyword evidence="3" id="KW-1185">Reference proteome</keyword>
<dbReference type="PROSITE" id="PS51257">
    <property type="entry name" value="PROKAR_LIPOPROTEIN"/>
    <property type="match status" value="1"/>
</dbReference>
<dbReference type="AlphaFoldDB" id="A0A3G1KY85"/>
<feature type="transmembrane region" description="Helical" evidence="1">
    <location>
        <begin position="236"/>
        <end position="253"/>
    </location>
</feature>
<keyword evidence="1" id="KW-1133">Transmembrane helix</keyword>
<accession>A0A3G1KY85</accession>
<feature type="transmembrane region" description="Helical" evidence="1">
    <location>
        <begin position="303"/>
        <end position="333"/>
    </location>
</feature>
<feature type="transmembrane region" description="Helical" evidence="1">
    <location>
        <begin position="171"/>
        <end position="190"/>
    </location>
</feature>
<evidence type="ECO:0000313" key="2">
    <source>
        <dbReference type="EMBL" id="ATW27412.1"/>
    </source>
</evidence>
<feature type="transmembrane region" description="Helical" evidence="1">
    <location>
        <begin position="379"/>
        <end position="401"/>
    </location>
</feature>
<feature type="transmembrane region" description="Helical" evidence="1">
    <location>
        <begin position="58"/>
        <end position="75"/>
    </location>
</feature>
<evidence type="ECO:0000313" key="3">
    <source>
        <dbReference type="Proteomes" id="UP000323521"/>
    </source>
</evidence>
<dbReference type="PANTHER" id="PTHR39556">
    <property type="entry name" value="PROTEIN, PUTATIVE-RELATED"/>
    <property type="match status" value="1"/>
</dbReference>
<dbReference type="OrthoDB" id="367235at2"/>
<sequence>MEGYKLLITLFLMIFLIWRHVPLSFVMIGCSALLAFMYQAGLGAFGLMLWRGVINSETIELVIILILIMVLESLLRKEGYLNRLLSGLQAIVPNPRFVMAVLPSLIGLMPSVGGAMFSAPLVEHAAQGLSASPEQKSFVNFYYRHVTEYFLPIYPSLLLVAQLSGIPVQKLILALIPYGVLAILLGIPVLKKIPLNPAVEDSPKCLDRKKITRELLVSALPLLVVVFLVLVMQAEVWLSVGGVIVFLLLYHRYKPAKVLDLFREIKFPIIMIVFTVMIFKQVLQDTNAVAGLPQMLDRLPVPSYVIFMSVNFLVAVMTGYMVAVVGIGFPIALAAMGSSFDLYTAVLLFIAGFTGQMLTPMHLCLTLTVNFFKADLNRVVKLLIGPEAVLLAATLTAYWIFA</sequence>
<keyword evidence="1" id="KW-0812">Transmembrane</keyword>
<evidence type="ECO:0000256" key="1">
    <source>
        <dbReference type="SAM" id="Phobius"/>
    </source>
</evidence>
<feature type="transmembrane region" description="Helical" evidence="1">
    <location>
        <begin position="340"/>
        <end position="359"/>
    </location>
</feature>
<name>A0A3G1KY85_FORW1</name>
<dbReference type="Pfam" id="PF04165">
    <property type="entry name" value="DUF401"/>
    <property type="match status" value="1"/>
</dbReference>
<dbReference type="EMBL" id="CP017634">
    <property type="protein sequence ID" value="ATW27412.1"/>
    <property type="molecule type" value="Genomic_DNA"/>
</dbReference>
<dbReference type="RefSeq" id="WP_148136768.1">
    <property type="nucleotide sequence ID" value="NZ_CP017634.1"/>
</dbReference>
<dbReference type="PANTHER" id="PTHR39556:SF1">
    <property type="entry name" value="PROTEIN, PUTATIVE-RELATED"/>
    <property type="match status" value="1"/>
</dbReference>
<feature type="transmembrane region" description="Helical" evidence="1">
    <location>
        <begin position="211"/>
        <end position="230"/>
    </location>
</feature>
<protein>
    <recommendedName>
        <fullName evidence="4">DUF401 family protein</fullName>
    </recommendedName>
</protein>
<reference evidence="2 3" key="1">
    <citation type="submission" date="2016-10" db="EMBL/GenBank/DDBJ databases">
        <title>Complete Genome Sequence of Peptococcaceae strain DCMF.</title>
        <authorList>
            <person name="Edwards R.J."/>
            <person name="Holland S.I."/>
            <person name="Deshpande N.P."/>
            <person name="Wong Y.K."/>
            <person name="Ertan H."/>
            <person name="Manefield M."/>
            <person name="Russell T.L."/>
            <person name="Lee M.J."/>
        </authorList>
    </citation>
    <scope>NUCLEOTIDE SEQUENCE [LARGE SCALE GENOMIC DNA]</scope>
    <source>
        <strain evidence="2 3">DCMF</strain>
    </source>
</reference>
<proteinExistence type="predicted"/>
<feature type="transmembrane region" description="Helical" evidence="1">
    <location>
        <begin position="96"/>
        <end position="117"/>
    </location>
</feature>
<evidence type="ECO:0008006" key="4">
    <source>
        <dbReference type="Google" id="ProtNLM"/>
    </source>
</evidence>
<keyword evidence="1" id="KW-0472">Membrane</keyword>
<gene>
    <name evidence="2" type="ORF">DCMF_24030</name>
</gene>